<dbReference type="InterPro" id="IPR006127">
    <property type="entry name" value="ZnuA-like"/>
</dbReference>
<dbReference type="Gene3D" id="3.40.50.1980">
    <property type="entry name" value="Nitrogenase molybdenum iron protein domain"/>
    <property type="match status" value="2"/>
</dbReference>
<dbReference type="PANTHER" id="PTHR42953:SF3">
    <property type="entry name" value="HIGH-AFFINITY ZINC UPTAKE SYSTEM PROTEIN ZNUA"/>
    <property type="match status" value="1"/>
</dbReference>
<evidence type="ECO:0000313" key="6">
    <source>
        <dbReference type="EMBL" id="KSW11027.1"/>
    </source>
</evidence>
<accession>A0A0V8RSQ9</accession>
<dbReference type="Proteomes" id="UP000054686">
    <property type="component" value="Unassembled WGS sequence"/>
</dbReference>
<reference evidence="6 7" key="1">
    <citation type="submission" date="2015-10" db="EMBL/GenBank/DDBJ databases">
        <title>Draft Genome of Actinomyces odontolyticus subsp. actinosynbacter strain XH001.</title>
        <authorList>
            <person name="Mclean J.S."/>
            <person name="He X."/>
        </authorList>
    </citation>
    <scope>NUCLEOTIDE SEQUENCE [LARGE SCALE GENOMIC DNA]</scope>
    <source>
        <strain evidence="6 7">XH001</strain>
    </source>
</reference>
<dbReference type="GO" id="GO:0030001">
    <property type="term" value="P:metal ion transport"/>
    <property type="evidence" value="ECO:0007669"/>
    <property type="project" value="InterPro"/>
</dbReference>
<evidence type="ECO:0000313" key="7">
    <source>
        <dbReference type="Proteomes" id="UP000054686"/>
    </source>
</evidence>
<protein>
    <submittedName>
        <fullName evidence="6">ABC transporter substrate-binding protein</fullName>
    </submittedName>
</protein>
<evidence type="ECO:0000256" key="5">
    <source>
        <dbReference type="SAM" id="SignalP"/>
    </source>
</evidence>
<dbReference type="EMBL" id="LLVT01000002">
    <property type="protein sequence ID" value="KSW11027.1"/>
    <property type="molecule type" value="Genomic_DNA"/>
</dbReference>
<feature type="compositionally biased region" description="Basic and acidic residues" evidence="4">
    <location>
        <begin position="149"/>
        <end position="177"/>
    </location>
</feature>
<name>A0A0V8RSQ9_9ACTO</name>
<comment type="similarity">
    <text evidence="1">Belongs to the bacterial solute-binding protein 9 family.</text>
</comment>
<feature type="region of interest" description="Disordered" evidence="4">
    <location>
        <begin position="127"/>
        <end position="179"/>
    </location>
</feature>
<evidence type="ECO:0000256" key="2">
    <source>
        <dbReference type="ARBA" id="ARBA00022448"/>
    </source>
</evidence>
<evidence type="ECO:0000256" key="1">
    <source>
        <dbReference type="ARBA" id="ARBA00011028"/>
    </source>
</evidence>
<evidence type="ECO:0000256" key="3">
    <source>
        <dbReference type="ARBA" id="ARBA00022729"/>
    </source>
</evidence>
<dbReference type="Pfam" id="PF01297">
    <property type="entry name" value="ZnuA"/>
    <property type="match status" value="1"/>
</dbReference>
<dbReference type="AlphaFoldDB" id="A0A0V8RSQ9"/>
<evidence type="ECO:0000256" key="4">
    <source>
        <dbReference type="SAM" id="MobiDB-lite"/>
    </source>
</evidence>
<dbReference type="SUPFAM" id="SSF53807">
    <property type="entry name" value="Helical backbone' metal receptor"/>
    <property type="match status" value="1"/>
</dbReference>
<gene>
    <name evidence="6" type="ORF">APY09_06035</name>
</gene>
<dbReference type="PANTHER" id="PTHR42953">
    <property type="entry name" value="HIGH-AFFINITY ZINC UPTAKE SYSTEM PROTEIN ZNUA-RELATED"/>
    <property type="match status" value="1"/>
</dbReference>
<dbReference type="RefSeq" id="WP_060566721.1">
    <property type="nucleotide sequence ID" value="NZ_CP040006.1"/>
</dbReference>
<keyword evidence="2" id="KW-0813">Transport</keyword>
<dbReference type="OrthoDB" id="9810636at2"/>
<feature type="signal peptide" evidence="5">
    <location>
        <begin position="1"/>
        <end position="28"/>
    </location>
</feature>
<sequence>MIFMSKRILAAACAAATALALSACTSTATSGDSSSKDGKLTVMASFYPLQYLAEKIGGEHVSVTSLTPEGAEPHDLELSPKMVDSLSSADAVVYLAGFQSAVDEAIEQQAPKTVIDVSPAAELVEAGTDANHPAEEEEEATEEAQSGETEAHDHDHEGHDHEGHDHEGHEHHHDMSADPHFWLDPTRMAHAATLVGDKLAEADSAHADVYKANAKALAEELNTLSDTLVTKTSSCKVKTFVTAHTAFGYLADRTGLTQVGISGLDPESSPSPARLAEIAQIAKEQGVTTIFTEALIDPKVAQTLADDLGITTAVLDPIESQTDASKDYAATMNSNIDALTKALDCQ</sequence>
<dbReference type="GO" id="GO:0046872">
    <property type="term" value="F:metal ion binding"/>
    <property type="evidence" value="ECO:0007669"/>
    <property type="project" value="InterPro"/>
</dbReference>
<organism evidence="6 7">
    <name type="scientific">Schaalia odontolytica</name>
    <dbReference type="NCBI Taxonomy" id="1660"/>
    <lineage>
        <taxon>Bacteria</taxon>
        <taxon>Bacillati</taxon>
        <taxon>Actinomycetota</taxon>
        <taxon>Actinomycetes</taxon>
        <taxon>Actinomycetales</taxon>
        <taxon>Actinomycetaceae</taxon>
        <taxon>Schaalia</taxon>
    </lineage>
</organism>
<keyword evidence="3 5" id="KW-0732">Signal</keyword>
<dbReference type="PROSITE" id="PS51257">
    <property type="entry name" value="PROKAR_LIPOPROTEIN"/>
    <property type="match status" value="1"/>
</dbReference>
<comment type="caution">
    <text evidence="6">The sequence shown here is derived from an EMBL/GenBank/DDBJ whole genome shotgun (WGS) entry which is preliminary data.</text>
</comment>
<proteinExistence type="inferred from homology"/>
<feature type="chain" id="PRO_5006895177" evidence="5">
    <location>
        <begin position="29"/>
        <end position="346"/>
    </location>
</feature>
<dbReference type="InterPro" id="IPR050492">
    <property type="entry name" value="Bact_metal-bind_prot9"/>
</dbReference>